<dbReference type="GO" id="GO:0005886">
    <property type="term" value="C:plasma membrane"/>
    <property type="evidence" value="ECO:0007669"/>
    <property type="project" value="TreeGrafter"/>
</dbReference>
<evidence type="ECO:0000313" key="11">
    <source>
        <dbReference type="Proteomes" id="UP000215902"/>
    </source>
</evidence>
<dbReference type="PROSITE" id="PS50214">
    <property type="entry name" value="DISINTEGRIN_2"/>
    <property type="match status" value="1"/>
</dbReference>
<evidence type="ECO:0000259" key="9">
    <source>
        <dbReference type="PROSITE" id="PS50215"/>
    </source>
</evidence>
<feature type="domain" description="Disintegrin" evidence="8">
    <location>
        <begin position="488"/>
        <end position="583"/>
    </location>
</feature>
<dbReference type="Pfam" id="PF13574">
    <property type="entry name" value="Reprolysin_2"/>
    <property type="match status" value="1"/>
</dbReference>
<accession>A0A267EDD0</accession>
<feature type="binding site" evidence="5">
    <location>
        <position position="408"/>
    </location>
    <ligand>
        <name>Zn(2+)</name>
        <dbReference type="ChEBI" id="CHEBI:29105"/>
        <note>catalytic</note>
    </ligand>
</feature>
<feature type="binding site" evidence="5">
    <location>
        <position position="412"/>
    </location>
    <ligand>
        <name>Zn(2+)</name>
        <dbReference type="ChEBI" id="CHEBI:29105"/>
        <note>catalytic</note>
    </ligand>
</feature>
<dbReference type="InterPro" id="IPR024079">
    <property type="entry name" value="MetalloPept_cat_dom_sf"/>
</dbReference>
<proteinExistence type="predicted"/>
<dbReference type="PROSITE" id="PS50215">
    <property type="entry name" value="ADAM_MEPRO"/>
    <property type="match status" value="1"/>
</dbReference>
<dbReference type="STRING" id="282301.A0A267EDD0"/>
<dbReference type="InterPro" id="IPR051489">
    <property type="entry name" value="ADAM_Metalloproteinase"/>
</dbReference>
<dbReference type="InterPro" id="IPR001590">
    <property type="entry name" value="Peptidase_M12B"/>
</dbReference>
<keyword evidence="3" id="KW-0165">Cleavage on pair of basic residues</keyword>
<dbReference type="Gene3D" id="3.40.390.10">
    <property type="entry name" value="Collagenase (Catalytic Domain)"/>
    <property type="match status" value="1"/>
</dbReference>
<evidence type="ECO:0000256" key="4">
    <source>
        <dbReference type="ARBA" id="ARBA00023157"/>
    </source>
</evidence>
<protein>
    <recommendedName>
        <fullName evidence="2">ADAM10 endopeptidase</fullName>
        <ecNumber evidence="2">3.4.24.81</ecNumber>
    </recommendedName>
</protein>
<evidence type="ECO:0000256" key="3">
    <source>
        <dbReference type="ARBA" id="ARBA00022685"/>
    </source>
</evidence>
<evidence type="ECO:0000256" key="7">
    <source>
        <dbReference type="SAM" id="SignalP"/>
    </source>
</evidence>
<keyword evidence="7" id="KW-0732">Signal</keyword>
<dbReference type="InterPro" id="IPR036436">
    <property type="entry name" value="Disintegrin_dom_sf"/>
</dbReference>
<dbReference type="SUPFAM" id="SSF57552">
    <property type="entry name" value="Blood coagulation inhibitor (disintegrin)"/>
    <property type="match status" value="1"/>
</dbReference>
<keyword evidence="6" id="KW-0472">Membrane</keyword>
<dbReference type="InterPro" id="IPR049038">
    <property type="entry name" value="ADAM10_Cys-rich"/>
</dbReference>
<organism evidence="10 11">
    <name type="scientific">Macrostomum lignano</name>
    <dbReference type="NCBI Taxonomy" id="282301"/>
    <lineage>
        <taxon>Eukaryota</taxon>
        <taxon>Metazoa</taxon>
        <taxon>Spiralia</taxon>
        <taxon>Lophotrochozoa</taxon>
        <taxon>Platyhelminthes</taxon>
        <taxon>Rhabditophora</taxon>
        <taxon>Macrostomorpha</taxon>
        <taxon>Macrostomida</taxon>
        <taxon>Macrostomidae</taxon>
        <taxon>Macrostomum</taxon>
    </lineage>
</organism>
<dbReference type="SMART" id="SM00050">
    <property type="entry name" value="DISIN"/>
    <property type="match status" value="1"/>
</dbReference>
<dbReference type="Pfam" id="PF00200">
    <property type="entry name" value="Disintegrin"/>
    <property type="match status" value="1"/>
</dbReference>
<feature type="chain" id="PRO_5012199131" description="ADAM10 endopeptidase" evidence="7">
    <location>
        <begin position="24"/>
        <end position="835"/>
    </location>
</feature>
<gene>
    <name evidence="10" type="ORF">BOX15_Mlig001738g4</name>
</gene>
<dbReference type="SUPFAM" id="SSF55486">
    <property type="entry name" value="Metalloproteases ('zincins'), catalytic domain"/>
    <property type="match status" value="1"/>
</dbReference>
<evidence type="ECO:0000313" key="10">
    <source>
        <dbReference type="EMBL" id="PAA58819.1"/>
    </source>
</evidence>
<name>A0A267EDD0_9PLAT</name>
<dbReference type="PANTHER" id="PTHR45702">
    <property type="entry name" value="ADAM10/ADAM17 METALLOPEPTIDASE FAMILY MEMBER"/>
    <property type="match status" value="1"/>
</dbReference>
<dbReference type="Proteomes" id="UP000215902">
    <property type="component" value="Unassembled WGS sequence"/>
</dbReference>
<comment type="catalytic activity">
    <reaction evidence="1">
        <text>Endopeptidase of broad specificity.</text>
        <dbReference type="EC" id="3.4.24.81"/>
    </reaction>
</comment>
<evidence type="ECO:0000256" key="5">
    <source>
        <dbReference type="PROSITE-ProRule" id="PRU00276"/>
    </source>
</evidence>
<keyword evidence="6" id="KW-0812">Transmembrane</keyword>
<dbReference type="Gene3D" id="4.10.70.10">
    <property type="entry name" value="Disintegrin domain"/>
    <property type="match status" value="1"/>
</dbReference>
<keyword evidence="5" id="KW-0479">Metal-binding</keyword>
<dbReference type="AlphaFoldDB" id="A0A267EDD0"/>
<evidence type="ECO:0000256" key="2">
    <source>
        <dbReference type="ARBA" id="ARBA00012332"/>
    </source>
</evidence>
<comment type="caution">
    <text evidence="10">The sequence shown here is derived from an EMBL/GenBank/DDBJ whole genome shotgun (WGS) entry which is preliminary data.</text>
</comment>
<keyword evidence="5" id="KW-0862">Zinc</keyword>
<keyword evidence="6" id="KW-1133">Transmembrane helix</keyword>
<dbReference type="FunFam" id="4.10.70.10:FF:000003">
    <property type="entry name" value="Disintegrin and metalloproteinase domain-containing protein 17"/>
    <property type="match status" value="1"/>
</dbReference>
<dbReference type="GO" id="GO:0006509">
    <property type="term" value="P:membrane protein ectodomain proteolysis"/>
    <property type="evidence" value="ECO:0007669"/>
    <property type="project" value="TreeGrafter"/>
</dbReference>
<dbReference type="EC" id="3.4.24.81" evidence="2"/>
<dbReference type="OrthoDB" id="2149267at2759"/>
<dbReference type="Pfam" id="PF21299">
    <property type="entry name" value="ADAM10_Cys-rich"/>
    <property type="match status" value="1"/>
</dbReference>
<feature type="transmembrane region" description="Helical" evidence="6">
    <location>
        <begin position="708"/>
        <end position="729"/>
    </location>
</feature>
<dbReference type="GO" id="GO:0007219">
    <property type="term" value="P:Notch signaling pathway"/>
    <property type="evidence" value="ECO:0007669"/>
    <property type="project" value="TreeGrafter"/>
</dbReference>
<dbReference type="PANTHER" id="PTHR45702:SF2">
    <property type="entry name" value="KUZBANIAN, ISOFORM A"/>
    <property type="match status" value="1"/>
</dbReference>
<evidence type="ECO:0000256" key="6">
    <source>
        <dbReference type="SAM" id="Phobius"/>
    </source>
</evidence>
<feature type="signal peptide" evidence="7">
    <location>
        <begin position="1"/>
        <end position="23"/>
    </location>
</feature>
<dbReference type="GO" id="GO:0046872">
    <property type="term" value="F:metal ion binding"/>
    <property type="evidence" value="ECO:0007669"/>
    <property type="project" value="UniProtKB-KW"/>
</dbReference>
<dbReference type="GO" id="GO:0004222">
    <property type="term" value="F:metalloendopeptidase activity"/>
    <property type="evidence" value="ECO:0007669"/>
    <property type="project" value="InterPro"/>
</dbReference>
<feature type="domain" description="Peptidase M12B" evidence="9">
    <location>
        <begin position="323"/>
        <end position="469"/>
    </location>
</feature>
<comment type="caution">
    <text evidence="5">Lacks conserved residue(s) required for the propagation of feature annotation.</text>
</comment>
<keyword evidence="4" id="KW-1015">Disulfide bond</keyword>
<dbReference type="InterPro" id="IPR001762">
    <property type="entry name" value="Disintegrin_dom"/>
</dbReference>
<sequence length="835" mass="90465">MTAQRRSLSRLLLTAALLAGAAASLFNCVSGRAYGPLATTETVTDHDRLRYPPLDLPPGRLHRARRSLGHSADPVWLEFSAHGRHFVLKFSHNDGLVEPGATFQLGASGSPEPLDFPEAVVGELADDPGSHAFGSIIDGVFSGAVYTSDGSGWFVEPAGRYFLGRLDFHSIIYNDSHVMWPKRHRRSVIRHPPAVHPPLPPPFTADKSLLPDSGEVGQLGDTKVCSLYLQSDAALWEATLRLPSVNGNHQRARTEIKALFQHHVSAATHIYTSTRFITRDKKFEQRGVQFRVNRIRVNTTADCGPGKNNPFCAEGIDVTSFLNLHAYSNHSEHCLAYLFTYRDFSGGTLGLAWVGTKDQNGGICEKYREYDDQIPGRRSWKSLNTGIVTLINYGRRIVEKVSYLTFAHEMGHNFGANHDDGLTPAMPDCQPTGDQGNYIMFSSATTGDLPNNNRFSPCSRDSMASLLDQVLNARSGKANCLRRSTEAAAFCGNSLLEPGEQCDCGYADECTDACCHPRGGPSGQPACRVRPHARCSPSGNLCCTAGCDFTPAGTVCQAETDCALPAVCTGFASSCPEARHKPDNSTCRAGTRLCRQGSCGPSVCALIGWLDCQSPPCYLGCRPSNTSRCISTKEVAGLRDYNSPVYKLLQRVNATAFGLKLQVGSPCENYKGYCNADHECRLIDTKGPLGRLQDLLFSPESLEQVRNWIVANWYFVIIICLAVLIALGASVRLCSVRRSAANAAREAAAAVAAVNAVSANGSSNVGGLAASLPPPPPVYCVRADRSMDSSELAYCRELHLAYAQPSAGHGKGRRIGHRRAMETQAAKYTTAHAYQ</sequence>
<dbReference type="EMBL" id="NIVC01002328">
    <property type="protein sequence ID" value="PAA58819.1"/>
    <property type="molecule type" value="Genomic_DNA"/>
</dbReference>
<reference evidence="10 11" key="1">
    <citation type="submission" date="2017-06" db="EMBL/GenBank/DDBJ databases">
        <title>A platform for efficient transgenesis in Macrostomum lignano, a flatworm model organism for stem cell research.</title>
        <authorList>
            <person name="Berezikov E."/>
        </authorList>
    </citation>
    <scope>NUCLEOTIDE SEQUENCE [LARGE SCALE GENOMIC DNA]</scope>
    <source>
        <strain evidence="10">DV1</strain>
        <tissue evidence="10">Whole organism</tissue>
    </source>
</reference>
<keyword evidence="11" id="KW-1185">Reference proteome</keyword>
<feature type="active site" evidence="5">
    <location>
        <position position="409"/>
    </location>
</feature>
<evidence type="ECO:0000259" key="8">
    <source>
        <dbReference type="PROSITE" id="PS50214"/>
    </source>
</evidence>
<feature type="binding site" evidence="5">
    <location>
        <position position="418"/>
    </location>
    <ligand>
        <name>Zn(2+)</name>
        <dbReference type="ChEBI" id="CHEBI:29105"/>
        <note>catalytic</note>
    </ligand>
</feature>
<evidence type="ECO:0000256" key="1">
    <source>
        <dbReference type="ARBA" id="ARBA00001809"/>
    </source>
</evidence>